<sequence length="70" mass="6927">MLLAAADDLPIAVQTTGHGLPVAPHGPAPLSGSSPDAGAISYTLGGGGIGLLAELKAGWDPRNLFRLNPA</sequence>
<dbReference type="EMBL" id="VCKY01000011">
    <property type="protein sequence ID" value="TMR24250.1"/>
    <property type="molecule type" value="Genomic_DNA"/>
</dbReference>
<evidence type="ECO:0000313" key="1">
    <source>
        <dbReference type="EMBL" id="TMR24250.1"/>
    </source>
</evidence>
<comment type="caution">
    <text evidence="1">The sequence shown here is derived from an EMBL/GenBank/DDBJ whole genome shotgun (WGS) entry which is preliminary data.</text>
</comment>
<dbReference type="RefSeq" id="WP_138664882.1">
    <property type="nucleotide sequence ID" value="NZ_VCKY01000011.1"/>
</dbReference>
<dbReference type="Proteomes" id="UP000309128">
    <property type="component" value="Unassembled WGS sequence"/>
</dbReference>
<evidence type="ECO:0000313" key="2">
    <source>
        <dbReference type="Proteomes" id="UP000309128"/>
    </source>
</evidence>
<dbReference type="AlphaFoldDB" id="A0A5S4GDU8"/>
<proteinExistence type="predicted"/>
<keyword evidence="2" id="KW-1185">Reference proteome</keyword>
<protein>
    <recommendedName>
        <fullName evidence="3">FAD-binding oxidoreductase</fullName>
    </recommendedName>
</protein>
<gene>
    <name evidence="1" type="ORF">ETD86_04870</name>
</gene>
<evidence type="ECO:0008006" key="3">
    <source>
        <dbReference type="Google" id="ProtNLM"/>
    </source>
</evidence>
<name>A0A5S4GDU8_9ACTN</name>
<accession>A0A5S4GDU8</accession>
<organism evidence="1 2">
    <name type="scientific">Nonomuraea turkmeniaca</name>
    <dbReference type="NCBI Taxonomy" id="103838"/>
    <lineage>
        <taxon>Bacteria</taxon>
        <taxon>Bacillati</taxon>
        <taxon>Actinomycetota</taxon>
        <taxon>Actinomycetes</taxon>
        <taxon>Streptosporangiales</taxon>
        <taxon>Streptosporangiaceae</taxon>
        <taxon>Nonomuraea</taxon>
    </lineage>
</organism>
<dbReference type="Gene3D" id="3.30.465.10">
    <property type="match status" value="1"/>
</dbReference>
<dbReference type="InterPro" id="IPR016169">
    <property type="entry name" value="FAD-bd_PCMH_sub2"/>
</dbReference>
<reference evidence="1 2" key="1">
    <citation type="submission" date="2019-05" db="EMBL/GenBank/DDBJ databases">
        <title>Draft genome sequence of Nonomuraea turkmeniaca DSM 43926.</title>
        <authorList>
            <person name="Saricaoglu S."/>
            <person name="Isik K."/>
        </authorList>
    </citation>
    <scope>NUCLEOTIDE SEQUENCE [LARGE SCALE GENOMIC DNA]</scope>
    <source>
        <strain evidence="1 2">DSM 43926</strain>
    </source>
</reference>